<evidence type="ECO:0000313" key="1">
    <source>
        <dbReference type="EMBL" id="BES92437.1"/>
    </source>
</evidence>
<organism evidence="1 2">
    <name type="scientific">Nesidiocoris tenuis</name>
    <dbReference type="NCBI Taxonomy" id="355587"/>
    <lineage>
        <taxon>Eukaryota</taxon>
        <taxon>Metazoa</taxon>
        <taxon>Ecdysozoa</taxon>
        <taxon>Arthropoda</taxon>
        <taxon>Hexapoda</taxon>
        <taxon>Insecta</taxon>
        <taxon>Pterygota</taxon>
        <taxon>Neoptera</taxon>
        <taxon>Paraneoptera</taxon>
        <taxon>Hemiptera</taxon>
        <taxon>Heteroptera</taxon>
        <taxon>Panheteroptera</taxon>
        <taxon>Cimicomorpha</taxon>
        <taxon>Miridae</taxon>
        <taxon>Dicyphina</taxon>
        <taxon>Nesidiocoris</taxon>
    </lineage>
</organism>
<evidence type="ECO:0000313" key="2">
    <source>
        <dbReference type="Proteomes" id="UP001307889"/>
    </source>
</evidence>
<accession>A0ABN7APW3</accession>
<sequence length="117" mass="13228">MFSKRRNKWNVGLQYFTHFTVCQASRRRPFGRTGSALGLLIWADRYRRRAGDGGGTDCDLSVFRPRQRKGAATGKSRLFLSNSSPSLARFPLRSAGFTRSSISFMTFRVTAVESQIQ</sequence>
<dbReference type="Proteomes" id="UP001307889">
    <property type="component" value="Chromosome 3"/>
</dbReference>
<name>A0ABN7APW3_9HEMI</name>
<reference evidence="1 2" key="1">
    <citation type="submission" date="2023-09" db="EMBL/GenBank/DDBJ databases">
        <title>Nesidiocoris tenuis whole genome shotgun sequence.</title>
        <authorList>
            <person name="Shibata T."/>
            <person name="Shimoda M."/>
            <person name="Kobayashi T."/>
            <person name="Uehara T."/>
        </authorList>
    </citation>
    <scope>NUCLEOTIDE SEQUENCE [LARGE SCALE GENOMIC DNA]</scope>
    <source>
        <strain evidence="1 2">Japan</strain>
    </source>
</reference>
<protein>
    <submittedName>
        <fullName evidence="1">Uncharacterized protein</fullName>
    </submittedName>
</protein>
<keyword evidence="2" id="KW-1185">Reference proteome</keyword>
<dbReference type="EMBL" id="AP028911">
    <property type="protein sequence ID" value="BES92437.1"/>
    <property type="molecule type" value="Genomic_DNA"/>
</dbReference>
<proteinExistence type="predicted"/>
<gene>
    <name evidence="1" type="ORF">NTJ_05248</name>
</gene>